<keyword evidence="3" id="KW-1185">Reference proteome</keyword>
<dbReference type="OrthoDB" id="4727201at2"/>
<feature type="domain" description="IrrE N-terminal-like" evidence="1">
    <location>
        <begin position="29"/>
        <end position="88"/>
    </location>
</feature>
<dbReference type="EMBL" id="PEBI01000006">
    <property type="protein sequence ID" value="PJM72373.1"/>
    <property type="molecule type" value="Genomic_DNA"/>
</dbReference>
<dbReference type="Proteomes" id="UP000229095">
    <property type="component" value="Unassembled WGS sequence"/>
</dbReference>
<dbReference type="Gene3D" id="1.10.10.2910">
    <property type="match status" value="1"/>
</dbReference>
<accession>A0A2M9H6C2</accession>
<dbReference type="AlphaFoldDB" id="A0A2M9H6C2"/>
<comment type="caution">
    <text evidence="2">The sequence shown here is derived from an EMBL/GenBank/DDBJ whole genome shotgun (WGS) entry which is preliminary data.</text>
</comment>
<dbReference type="Pfam" id="PF06114">
    <property type="entry name" value="Peptidase_M78"/>
    <property type="match status" value="1"/>
</dbReference>
<proteinExistence type="predicted"/>
<evidence type="ECO:0000313" key="3">
    <source>
        <dbReference type="Proteomes" id="UP000229095"/>
    </source>
</evidence>
<evidence type="ECO:0000313" key="2">
    <source>
        <dbReference type="EMBL" id="PJM72373.1"/>
    </source>
</evidence>
<protein>
    <submittedName>
        <fullName evidence="2">ImmA/IrrE family metallo-endopeptidase</fullName>
    </submittedName>
</protein>
<evidence type="ECO:0000259" key="1">
    <source>
        <dbReference type="Pfam" id="PF06114"/>
    </source>
</evidence>
<reference evidence="2 3" key="1">
    <citation type="submission" date="2017-10" db="EMBL/GenBank/DDBJ databases">
        <title>Draft genome sequences of strains TRE 1, TRE 9, TRE H and TRI 7, isolated from tamarins, belonging to four potential novel Bifidobacterium species.</title>
        <authorList>
            <person name="Mattarelli P."/>
            <person name="Modesto M."/>
            <person name="Puglisi E."/>
            <person name="Morelli L."/>
            <person name="Spezio C."/>
            <person name="Bonetti A."/>
            <person name="Sandri C."/>
        </authorList>
    </citation>
    <scope>NUCLEOTIDE SEQUENCE [LARGE SCALE GENOMIC DNA]</scope>
    <source>
        <strain evidence="3">TRE1</strain>
    </source>
</reference>
<sequence length="129" mass="15010">MTYGRLRRMLYTAAPSLTVASAILPDDLAGVYDDETETILIDRRMTWRRKRCTLVHELVHWMHRDPGCGSVYGTARERRCRRETALLLVDPVELATAERMYDGDMWLMGDALEVTTDILEDWRRILHGE</sequence>
<organism evidence="2 3">
    <name type="scientific">Bifidobacterium primatium</name>
    <dbReference type="NCBI Taxonomy" id="2045438"/>
    <lineage>
        <taxon>Bacteria</taxon>
        <taxon>Bacillati</taxon>
        <taxon>Actinomycetota</taxon>
        <taxon>Actinomycetes</taxon>
        <taxon>Bifidobacteriales</taxon>
        <taxon>Bifidobacteriaceae</taxon>
        <taxon>Bifidobacterium</taxon>
    </lineage>
</organism>
<gene>
    <name evidence="2" type="ORF">CS006_10570</name>
</gene>
<dbReference type="InterPro" id="IPR010359">
    <property type="entry name" value="IrrE_HExxH"/>
</dbReference>
<name>A0A2M9H6C2_9BIFI</name>